<protein>
    <submittedName>
        <fullName evidence="2">Uncharacterized protein</fullName>
    </submittedName>
</protein>
<evidence type="ECO:0000256" key="1">
    <source>
        <dbReference type="SAM" id="SignalP"/>
    </source>
</evidence>
<dbReference type="EMBL" id="JAZGSY010000208">
    <property type="protein sequence ID" value="KAL1838532.1"/>
    <property type="molecule type" value="Genomic_DNA"/>
</dbReference>
<evidence type="ECO:0000313" key="2">
    <source>
        <dbReference type="EMBL" id="KAL1838532.1"/>
    </source>
</evidence>
<accession>A0ABR3VAF5</accession>
<dbReference type="Proteomes" id="UP001583172">
    <property type="component" value="Unassembled WGS sequence"/>
</dbReference>
<gene>
    <name evidence="2" type="ORF">VTJ49DRAFT_2530</name>
</gene>
<keyword evidence="1" id="KW-0732">Signal</keyword>
<name>A0ABR3VAF5_HUMIN</name>
<comment type="caution">
    <text evidence="2">The sequence shown here is derived from an EMBL/GenBank/DDBJ whole genome shotgun (WGS) entry which is preliminary data.</text>
</comment>
<feature type="chain" id="PRO_5047364920" evidence="1">
    <location>
        <begin position="20"/>
        <end position="163"/>
    </location>
</feature>
<evidence type="ECO:0000313" key="3">
    <source>
        <dbReference type="Proteomes" id="UP001583172"/>
    </source>
</evidence>
<feature type="signal peptide" evidence="1">
    <location>
        <begin position="1"/>
        <end position="19"/>
    </location>
</feature>
<organism evidence="2 3">
    <name type="scientific">Humicola insolens</name>
    <name type="common">Soft-rot fungus</name>
    <dbReference type="NCBI Taxonomy" id="85995"/>
    <lineage>
        <taxon>Eukaryota</taxon>
        <taxon>Fungi</taxon>
        <taxon>Dikarya</taxon>
        <taxon>Ascomycota</taxon>
        <taxon>Pezizomycotina</taxon>
        <taxon>Sordariomycetes</taxon>
        <taxon>Sordariomycetidae</taxon>
        <taxon>Sordariales</taxon>
        <taxon>Chaetomiaceae</taxon>
        <taxon>Mycothermus</taxon>
    </lineage>
</organism>
<proteinExistence type="predicted"/>
<sequence>MFYVSPMLALAAMTSFAAAAVTQFCRYPDGFAIQNFTTFTPKGENEPTNIKFHYIDEITHLDVDCVYNGTQPNINADGELPRYLCDFKYVHFTCYAQKGNLTVFERLCYLEDQEEMHYDAIGWVKPKLDCCKSTNPEGVHCVANPDVVGAFFTGKAESPKVDE</sequence>
<reference evidence="2 3" key="1">
    <citation type="journal article" date="2024" name="Commun. Biol.">
        <title>Comparative genomic analysis of thermophilic fungi reveals convergent evolutionary adaptations and gene losses.</title>
        <authorList>
            <person name="Steindorff A.S."/>
            <person name="Aguilar-Pontes M.V."/>
            <person name="Robinson A.J."/>
            <person name="Andreopoulos B."/>
            <person name="LaButti K."/>
            <person name="Kuo A."/>
            <person name="Mondo S."/>
            <person name="Riley R."/>
            <person name="Otillar R."/>
            <person name="Haridas S."/>
            <person name="Lipzen A."/>
            <person name="Grimwood J."/>
            <person name="Schmutz J."/>
            <person name="Clum A."/>
            <person name="Reid I.D."/>
            <person name="Moisan M.C."/>
            <person name="Butler G."/>
            <person name="Nguyen T.T.M."/>
            <person name="Dewar K."/>
            <person name="Conant G."/>
            <person name="Drula E."/>
            <person name="Henrissat B."/>
            <person name="Hansel C."/>
            <person name="Singer S."/>
            <person name="Hutchinson M.I."/>
            <person name="de Vries R.P."/>
            <person name="Natvig D.O."/>
            <person name="Powell A.J."/>
            <person name="Tsang A."/>
            <person name="Grigoriev I.V."/>
        </authorList>
    </citation>
    <scope>NUCLEOTIDE SEQUENCE [LARGE SCALE GENOMIC DNA]</scope>
    <source>
        <strain evidence="2 3">CBS 620.91</strain>
    </source>
</reference>
<keyword evidence="3" id="KW-1185">Reference proteome</keyword>